<keyword evidence="1" id="KW-0175">Coiled coil</keyword>
<feature type="region of interest" description="Disordered" evidence="2">
    <location>
        <begin position="714"/>
        <end position="749"/>
    </location>
</feature>
<name>A0A1E4SX06_9ASCO</name>
<feature type="coiled-coil region" evidence="1">
    <location>
        <begin position="646"/>
        <end position="673"/>
    </location>
</feature>
<reference evidence="5" key="1">
    <citation type="submission" date="2016-04" db="EMBL/GenBank/DDBJ databases">
        <title>Comparative genomics of biotechnologically important yeasts.</title>
        <authorList>
            <consortium name="DOE Joint Genome Institute"/>
            <person name="Riley R."/>
            <person name="Haridas S."/>
            <person name="Wolfe K.H."/>
            <person name="Lopes M.R."/>
            <person name="Hittinger C.T."/>
            <person name="Goker M."/>
            <person name="Salamov A."/>
            <person name="Wisecaver J."/>
            <person name="Long T.M."/>
            <person name="Aerts A.L."/>
            <person name="Barry K."/>
            <person name="Choi C."/>
            <person name="Clum A."/>
            <person name="Coughlan A.Y."/>
            <person name="Deshpande S."/>
            <person name="Douglass A.P."/>
            <person name="Hanson S.J."/>
            <person name="Klenk H.-P."/>
            <person name="Labutti K."/>
            <person name="Lapidus A."/>
            <person name="Lindquist E."/>
            <person name="Lipzen A."/>
            <person name="Meier-Kolthoff J.P."/>
            <person name="Ohm R.A."/>
            <person name="Otillar R.P."/>
            <person name="Pangilinan J."/>
            <person name="Peng Y."/>
            <person name="Rokas A."/>
            <person name="Rosa C.A."/>
            <person name="Scheuner C."/>
            <person name="Sibirny A.A."/>
            <person name="Slot J.C."/>
            <person name="Stielow J.B."/>
            <person name="Sun H."/>
            <person name="Kurtzman C.P."/>
            <person name="Blackwell M."/>
            <person name="Grigoriev I.V."/>
            <person name="Jeffries T.W."/>
        </authorList>
    </citation>
    <scope>NUCLEOTIDE SEQUENCE [LARGE SCALE GENOMIC DNA]</scope>
    <source>
        <strain evidence="5">NRRL YB-2248</strain>
    </source>
</reference>
<dbReference type="AlphaFoldDB" id="A0A1E4SX06"/>
<dbReference type="InterPro" id="IPR012583">
    <property type="entry name" value="RIX1_N"/>
</dbReference>
<dbReference type="Pfam" id="PF08167">
    <property type="entry name" value="RIX1"/>
    <property type="match status" value="1"/>
</dbReference>
<feature type="domain" description="Pre-rRNA-processing protein RIX1 N-terminal" evidence="3">
    <location>
        <begin position="3"/>
        <end position="191"/>
    </location>
</feature>
<dbReference type="OrthoDB" id="20900at2759"/>
<sequence length="749" mass="85292">LDSILPYLQNDAINEIDFTYLLSILSKPSTITNANKTDLNHLCSRVNNYLKSNNTRYRWLGSKLVIVINLHSELLMSNHTLTSMNALIKILETKCFIQDESKPIYQSILTLESCCDSLEFLIEKIKGKPTLTRELLTPKLPGIINALLMNIQIIPSKVVSLLYKLLLNNSTTFRPFGSKFEKSLMVLLNDDLNFNKFEIDLQNKILKSLVLVSFNLTRFNPLDIWRNKLNDLILEIKSVLSIYSEFLNLNDDVDLISNLTTLPKLPDDLTNFKTIFKPLSIDIDENSLDLLKINKRLQILINLLIEYLKTYTISNIKCPIGYIIKIGEILCAFNIKFISIKREIRDLSIKNTIKYSLLELNYIGLNLLNSLPELFGGDLLPHFNSILSSLDTLIPIKRINGKITVDDESIYENEKLIILNLKTCSNYLSLVELFNDMSLINKIIDSALILTKSRLPKTIDQPLTNNTTSSSSKHKKVSNTISFSDLLSHEHLFIINPSISKLNILRNFFKLIISKCQLTTSKLSEITRFIILDSVKNLNLLNDGKLNDSNKLQIDLLTTLLLFPGYNLETSISIIPMIENLIGLNSELVSILTNPRFPILQTRVKQQQFLENKEEYYEEENEPIVNESVTSTSIVNDKRNSEELAIESESLLKKRKLQEKQRVEEENENLIFKPVSNTTTSTTTTTIEQITVVENDKDKDIEMVDDVKIVTEEANANASANVSEVEVEEEGDDDIGSDFEIPEIDVGED</sequence>
<keyword evidence="5" id="KW-1185">Reference proteome</keyword>
<evidence type="ECO:0000313" key="5">
    <source>
        <dbReference type="Proteomes" id="UP000094801"/>
    </source>
</evidence>
<evidence type="ECO:0000256" key="1">
    <source>
        <dbReference type="SAM" id="Coils"/>
    </source>
</evidence>
<proteinExistence type="predicted"/>
<gene>
    <name evidence="4" type="ORF">CANARDRAFT_183705</name>
</gene>
<feature type="compositionally biased region" description="Low complexity" evidence="2">
    <location>
        <begin position="714"/>
        <end position="724"/>
    </location>
</feature>
<dbReference type="STRING" id="983967.A0A1E4SX06"/>
<evidence type="ECO:0000256" key="2">
    <source>
        <dbReference type="SAM" id="MobiDB-lite"/>
    </source>
</evidence>
<evidence type="ECO:0000259" key="3">
    <source>
        <dbReference type="Pfam" id="PF08167"/>
    </source>
</evidence>
<feature type="compositionally biased region" description="Acidic residues" evidence="2">
    <location>
        <begin position="725"/>
        <end position="749"/>
    </location>
</feature>
<dbReference type="EMBL" id="KV453859">
    <property type="protein sequence ID" value="ODV83982.1"/>
    <property type="molecule type" value="Genomic_DNA"/>
</dbReference>
<protein>
    <recommendedName>
        <fullName evidence="3">Pre-rRNA-processing protein RIX1 N-terminal domain-containing protein</fullName>
    </recommendedName>
</protein>
<feature type="non-terminal residue" evidence="4">
    <location>
        <position position="749"/>
    </location>
</feature>
<accession>A0A1E4SX06</accession>
<dbReference type="Proteomes" id="UP000094801">
    <property type="component" value="Unassembled WGS sequence"/>
</dbReference>
<feature type="non-terminal residue" evidence="4">
    <location>
        <position position="1"/>
    </location>
</feature>
<evidence type="ECO:0000313" key="4">
    <source>
        <dbReference type="EMBL" id="ODV83982.1"/>
    </source>
</evidence>
<organism evidence="4 5">
    <name type="scientific">[Candida] arabinofermentans NRRL YB-2248</name>
    <dbReference type="NCBI Taxonomy" id="983967"/>
    <lineage>
        <taxon>Eukaryota</taxon>
        <taxon>Fungi</taxon>
        <taxon>Dikarya</taxon>
        <taxon>Ascomycota</taxon>
        <taxon>Saccharomycotina</taxon>
        <taxon>Pichiomycetes</taxon>
        <taxon>Pichiales</taxon>
        <taxon>Pichiaceae</taxon>
        <taxon>Ogataea</taxon>
        <taxon>Ogataea/Candida clade</taxon>
    </lineage>
</organism>